<feature type="domain" description="Beta-lactamase-related" evidence="1">
    <location>
        <begin position="29"/>
        <end position="354"/>
    </location>
</feature>
<dbReference type="OrthoDB" id="9793489at2"/>
<dbReference type="RefSeq" id="WP_133536017.1">
    <property type="nucleotide sequence ID" value="NZ_SNYH01000004.1"/>
</dbReference>
<dbReference type="EMBL" id="SNYH01000004">
    <property type="protein sequence ID" value="TDQ25430.1"/>
    <property type="molecule type" value="Genomic_DNA"/>
</dbReference>
<dbReference type="AlphaFoldDB" id="A0A4V3D2X6"/>
<protein>
    <submittedName>
        <fullName evidence="2">CubicO group peptidase (Beta-lactamase class C family)</fullName>
    </submittedName>
</protein>
<dbReference type="Gene3D" id="3.40.710.10">
    <property type="entry name" value="DD-peptidase/beta-lactamase superfamily"/>
    <property type="match status" value="1"/>
</dbReference>
<reference evidence="2 3" key="1">
    <citation type="submission" date="2019-03" db="EMBL/GenBank/DDBJ databases">
        <title>Genomic Encyclopedia of Type Strains, Phase III (KMG-III): the genomes of soil and plant-associated and newly described type strains.</title>
        <authorList>
            <person name="Whitman W."/>
        </authorList>
    </citation>
    <scope>NUCLEOTIDE SEQUENCE [LARGE SCALE GENOMIC DNA]</scope>
    <source>
        <strain evidence="2 3">CECT 8283</strain>
    </source>
</reference>
<accession>A0A4V3D2X6</accession>
<dbReference type="InterPro" id="IPR050491">
    <property type="entry name" value="AmpC-like"/>
</dbReference>
<organism evidence="2 3">
    <name type="scientific">Tenacibaculum caenipelagi</name>
    <dbReference type="NCBI Taxonomy" id="1325435"/>
    <lineage>
        <taxon>Bacteria</taxon>
        <taxon>Pseudomonadati</taxon>
        <taxon>Bacteroidota</taxon>
        <taxon>Flavobacteriia</taxon>
        <taxon>Flavobacteriales</taxon>
        <taxon>Flavobacteriaceae</taxon>
        <taxon>Tenacibaculum</taxon>
    </lineage>
</organism>
<dbReference type="SUPFAM" id="SSF56601">
    <property type="entry name" value="beta-lactamase/transpeptidase-like"/>
    <property type="match status" value="1"/>
</dbReference>
<evidence type="ECO:0000313" key="3">
    <source>
        <dbReference type="Proteomes" id="UP000295390"/>
    </source>
</evidence>
<proteinExistence type="predicted"/>
<dbReference type="InterPro" id="IPR012338">
    <property type="entry name" value="Beta-lactam/transpept-like"/>
</dbReference>
<evidence type="ECO:0000259" key="1">
    <source>
        <dbReference type="Pfam" id="PF00144"/>
    </source>
</evidence>
<gene>
    <name evidence="2" type="ORF">DFQ07_1851</name>
</gene>
<dbReference type="InterPro" id="IPR001466">
    <property type="entry name" value="Beta-lactam-related"/>
</dbReference>
<dbReference type="Pfam" id="PF00144">
    <property type="entry name" value="Beta-lactamase"/>
    <property type="match status" value="1"/>
</dbReference>
<keyword evidence="3" id="KW-1185">Reference proteome</keyword>
<sequence>MNRILLLIITLPGLYFFPHKSVGQSSKIEQLIQELYESNDFNGNILVAHKGEVIINKSFGFFDFEANQKLKPDHSFYLASISKQFTALLIMQLVEEGKVNLNASILNYLPNYDKGIGKTITIHHLLSHSSGLQEFYEDNEFINGPGFIDSVSKTEMFERCQKPILFEAGTSDNYSDTNYYLLSLVIEKLRGKPYNEVLVEKIFKPLKMNHSGYFGAEKNPIAKLYTRTNGELKPAPSFNRAIGKGATGCYSSTKDLYKWYQSLITNQLLSEEYRNKLWELHTKSAQSEYFGYGWRTHTNGSKDKSDWYSEKGGGPSFGVYNVIAKDYTNTSFIAILTNTDRTNQSNYDTIEQVLKLLDKEKTDNKH</sequence>
<dbReference type="Proteomes" id="UP000295390">
    <property type="component" value="Unassembled WGS sequence"/>
</dbReference>
<comment type="caution">
    <text evidence="2">The sequence shown here is derived from an EMBL/GenBank/DDBJ whole genome shotgun (WGS) entry which is preliminary data.</text>
</comment>
<name>A0A4V3D2X6_9FLAO</name>
<dbReference type="PANTHER" id="PTHR46825:SF9">
    <property type="entry name" value="BETA-LACTAMASE-RELATED DOMAIN-CONTAINING PROTEIN"/>
    <property type="match status" value="1"/>
</dbReference>
<evidence type="ECO:0000313" key="2">
    <source>
        <dbReference type="EMBL" id="TDQ25430.1"/>
    </source>
</evidence>
<dbReference type="PANTHER" id="PTHR46825">
    <property type="entry name" value="D-ALANYL-D-ALANINE-CARBOXYPEPTIDASE/ENDOPEPTIDASE AMPH"/>
    <property type="match status" value="1"/>
</dbReference>